<name>W2THS6_NECAM</name>
<accession>W2THS6</accession>
<keyword evidence="2" id="KW-1185">Reference proteome</keyword>
<dbReference type="Proteomes" id="UP000053676">
    <property type="component" value="Unassembled WGS sequence"/>
</dbReference>
<dbReference type="KEGG" id="nai:NECAME_08370"/>
<dbReference type="AlphaFoldDB" id="W2THS6"/>
<reference evidence="2" key="1">
    <citation type="journal article" date="2014" name="Nat. Genet.">
        <title>Genome of the human hookworm Necator americanus.</title>
        <authorList>
            <person name="Tang Y.T."/>
            <person name="Gao X."/>
            <person name="Rosa B.A."/>
            <person name="Abubucker S."/>
            <person name="Hallsworth-Pepin K."/>
            <person name="Martin J."/>
            <person name="Tyagi R."/>
            <person name="Heizer E."/>
            <person name="Zhang X."/>
            <person name="Bhonagiri-Palsikar V."/>
            <person name="Minx P."/>
            <person name="Warren W.C."/>
            <person name="Wang Q."/>
            <person name="Zhan B."/>
            <person name="Hotez P.J."/>
            <person name="Sternberg P.W."/>
            <person name="Dougall A."/>
            <person name="Gaze S.T."/>
            <person name="Mulvenna J."/>
            <person name="Sotillo J."/>
            <person name="Ranganathan S."/>
            <person name="Rabelo E.M."/>
            <person name="Wilson R.K."/>
            <person name="Felgner P.L."/>
            <person name="Bethony J."/>
            <person name="Hawdon J.M."/>
            <person name="Gasser R.B."/>
            <person name="Loukas A."/>
            <person name="Mitreva M."/>
        </authorList>
    </citation>
    <scope>NUCLEOTIDE SEQUENCE [LARGE SCALE GENOMIC DNA]</scope>
</reference>
<proteinExistence type="predicted"/>
<sequence length="116" mass="13198">MLASSKNCLEMVWVDGCHVYILGVQLGSFAVLCGSTSGRTVSSEVLRITHEQKCPNFQLADSRFVPSAASDLVLQLRVQRIFRPFRRVERFHLHGFRHCLEVLQSQCHDLRPLFAV</sequence>
<evidence type="ECO:0000313" key="1">
    <source>
        <dbReference type="EMBL" id="ETN81625.1"/>
    </source>
</evidence>
<evidence type="ECO:0000313" key="2">
    <source>
        <dbReference type="Proteomes" id="UP000053676"/>
    </source>
</evidence>
<organism evidence="1 2">
    <name type="scientific">Necator americanus</name>
    <name type="common">Human hookworm</name>
    <dbReference type="NCBI Taxonomy" id="51031"/>
    <lineage>
        <taxon>Eukaryota</taxon>
        <taxon>Metazoa</taxon>
        <taxon>Ecdysozoa</taxon>
        <taxon>Nematoda</taxon>
        <taxon>Chromadorea</taxon>
        <taxon>Rhabditida</taxon>
        <taxon>Rhabditina</taxon>
        <taxon>Rhabditomorpha</taxon>
        <taxon>Strongyloidea</taxon>
        <taxon>Ancylostomatidae</taxon>
        <taxon>Bunostominae</taxon>
        <taxon>Necator</taxon>
    </lineage>
</organism>
<dbReference type="EMBL" id="KI658676">
    <property type="protein sequence ID" value="ETN81625.1"/>
    <property type="molecule type" value="Genomic_DNA"/>
</dbReference>
<gene>
    <name evidence="1" type="ORF">NECAME_08370</name>
</gene>
<protein>
    <submittedName>
        <fullName evidence="1">Uncharacterized protein</fullName>
    </submittedName>
</protein>